<gene>
    <name evidence="13" type="primary">acnA</name>
    <name evidence="13" type="ORF">GIW56_17440</name>
</gene>
<keyword evidence="14" id="KW-1185">Reference proteome</keyword>
<feature type="domain" description="Aconitase A/isopropylmalate dehydratase small subunit swivel" evidence="12">
    <location>
        <begin position="710"/>
        <end position="836"/>
    </location>
</feature>
<dbReference type="InterPro" id="IPR015931">
    <property type="entry name" value="Acnase/IPM_dHydase_lsu_aba_1/3"/>
</dbReference>
<evidence type="ECO:0000256" key="9">
    <source>
        <dbReference type="ARBA" id="ARBA00023501"/>
    </source>
</evidence>
<evidence type="ECO:0000259" key="12">
    <source>
        <dbReference type="Pfam" id="PF00694"/>
    </source>
</evidence>
<dbReference type="InterPro" id="IPR044137">
    <property type="entry name" value="AcnA_IRP_Swivel"/>
</dbReference>
<sequence>MSSVDSLRTLKTLQIDSQTYHYFSLPEAAKSLGDLDKLPMSLKVLLENLLRWEDEKTVTGADLKALAAWLKERRSDREIQYRPARVLMQDFTGVPAVVDLAAMRAAVAKAGGDPQRINPLSPVDLVIDHSVMVDKFGNADAFEQNVDIEMQRNGERYAFLRWGQSAFDNFSVVPPGTGICHQVNLEYLGRTVWTKDEDGRTYAFPDTLVGTDSHTTMINGLGVLGWGVGGIEAEAAMLGQPVSMLIPEVIGFKLTGKLKEGITATDLVLTVTQMLRKKGVVGKFVEFYGDGLADLPLADRATIANMAPEYGATCGFFPVDEVTLDYLRLSGRPAATVKLVEAYTKAQGLWRNAGEEPVFTDSLALDMGSVEASLAGPKRPQDRVSLPDVSQAFTDFLDLQFKPASKEEGRLESEGGGGVAVGNADLVGEADYDFEGQTYRLKNGAVVIAAITSCTNTSNPSVMMAAGLVAKKAVEKGLTRKPWVKSSLAPGSKVVTDYYNAAGLTQYLDQLGFDLVGYGCTTCIGNSGPLPEPIEKAIQNADLTVASVLSGNRNFEGRVHPLVKTNWLASPPLVVAYALAGTVRIDISREPLGTGKDGAPVYLRDIWPSSQEIADAVAQVSTSMFHKEYAEVFAGDEQWQAIEVPQAATYVWQKDSTYIQHPPFFDDIAGPLPVIKDVQGAHILALLGDSVTTDHISPAGNIKADSPAGHYLREQGVEPRDFNSYGSRRGNHEVMMRGTFANIRIRNEMLGGEEGGNTLYIPTGEKMPIYDAAMKYQASGTPLVVVAGQEYGTGSSRDWAAKGTNLLGVKAVIAESFERIHRSNLVGMGVLPLQFKLDQNRKALQLTGKEKIDILGLTDAEIEPRMNLTLVITREDGRSEKVEVLCRIDTLNEVEYFKAGGILHYVLRQLIAS</sequence>
<comment type="cofactor">
    <cofactor evidence="1">
        <name>[4Fe-4S] cluster</name>
        <dbReference type="ChEBI" id="CHEBI:49883"/>
    </cofactor>
</comment>
<comment type="caution">
    <text evidence="13">The sequence shown here is derived from an EMBL/GenBank/DDBJ whole genome shotgun (WGS) entry which is preliminary data.</text>
</comment>
<keyword evidence="6 10" id="KW-0408">Iron</keyword>
<evidence type="ECO:0000256" key="8">
    <source>
        <dbReference type="ARBA" id="ARBA00023239"/>
    </source>
</evidence>
<dbReference type="CDD" id="cd01580">
    <property type="entry name" value="AcnA_IRP_Swivel"/>
    <property type="match status" value="1"/>
</dbReference>
<proteinExistence type="inferred from homology"/>
<comment type="function">
    <text evidence="10">Catalyzes the isomerization of citrate to isocitrate via cis-aconitate.</text>
</comment>
<dbReference type="Gene3D" id="6.10.190.10">
    <property type="match status" value="1"/>
</dbReference>
<dbReference type="Proteomes" id="UP000814003">
    <property type="component" value="Unassembled WGS sequence"/>
</dbReference>
<keyword evidence="8 10" id="KW-0456">Lyase</keyword>
<dbReference type="InterPro" id="IPR036008">
    <property type="entry name" value="Aconitase_4Fe-4S_dom"/>
</dbReference>
<dbReference type="GO" id="GO:0003994">
    <property type="term" value="F:aconitate hydratase activity"/>
    <property type="evidence" value="ECO:0007669"/>
    <property type="project" value="UniProtKB-EC"/>
</dbReference>
<dbReference type="SUPFAM" id="SSF52016">
    <property type="entry name" value="LeuD/IlvD-like"/>
    <property type="match status" value="1"/>
</dbReference>
<dbReference type="PROSITE" id="PS01244">
    <property type="entry name" value="ACONITASE_2"/>
    <property type="match status" value="1"/>
</dbReference>
<evidence type="ECO:0000313" key="14">
    <source>
        <dbReference type="Proteomes" id="UP000814003"/>
    </source>
</evidence>
<comment type="similarity">
    <text evidence="3 10">Belongs to the aconitase/IPM isomerase family.</text>
</comment>
<keyword evidence="5" id="KW-0479">Metal-binding</keyword>
<evidence type="ECO:0000256" key="4">
    <source>
        <dbReference type="ARBA" id="ARBA00022485"/>
    </source>
</evidence>
<comment type="pathway">
    <text evidence="2">Carbohydrate metabolism; tricarboxylic acid cycle; isocitrate from oxaloacetate: step 2/2.</text>
</comment>
<dbReference type="NCBIfam" id="TIGR01341">
    <property type="entry name" value="aconitase_1"/>
    <property type="match status" value="1"/>
</dbReference>
<dbReference type="SUPFAM" id="SSF53732">
    <property type="entry name" value="Aconitase iron-sulfur domain"/>
    <property type="match status" value="1"/>
</dbReference>
<evidence type="ECO:0000256" key="2">
    <source>
        <dbReference type="ARBA" id="ARBA00004717"/>
    </source>
</evidence>
<dbReference type="PANTHER" id="PTHR11670">
    <property type="entry name" value="ACONITASE/IRON-RESPONSIVE ELEMENT FAMILY MEMBER"/>
    <property type="match status" value="1"/>
</dbReference>
<dbReference type="EMBL" id="WKED01000032">
    <property type="protein sequence ID" value="MCF5108630.1"/>
    <property type="molecule type" value="Genomic_DNA"/>
</dbReference>
<dbReference type="PROSITE" id="PS00450">
    <property type="entry name" value="ACONITASE_1"/>
    <property type="match status" value="1"/>
</dbReference>
<dbReference type="NCBIfam" id="NF006757">
    <property type="entry name" value="PRK09277.1"/>
    <property type="match status" value="1"/>
</dbReference>
<protein>
    <recommendedName>
        <fullName evidence="10">Aconitate hydratase</fullName>
        <shortName evidence="10">Aconitase</shortName>
        <ecNumber evidence="10">4.2.1.3</ecNumber>
    </recommendedName>
</protein>
<evidence type="ECO:0000256" key="1">
    <source>
        <dbReference type="ARBA" id="ARBA00001966"/>
    </source>
</evidence>
<dbReference type="CDD" id="cd01586">
    <property type="entry name" value="AcnA_IRP"/>
    <property type="match status" value="1"/>
</dbReference>
<dbReference type="EC" id="4.2.1.3" evidence="10"/>
<dbReference type="InterPro" id="IPR006249">
    <property type="entry name" value="Aconitase/IRP2"/>
</dbReference>
<dbReference type="Pfam" id="PF00330">
    <property type="entry name" value="Aconitase"/>
    <property type="match status" value="1"/>
</dbReference>
<feature type="domain" description="Aconitase/3-isopropylmalate dehydratase large subunit alpha/beta/alpha" evidence="11">
    <location>
        <begin position="75"/>
        <end position="581"/>
    </location>
</feature>
<dbReference type="Gene3D" id="3.20.19.10">
    <property type="entry name" value="Aconitase, domain 4"/>
    <property type="match status" value="1"/>
</dbReference>
<dbReference type="InterPro" id="IPR000573">
    <property type="entry name" value="AconitaseA/IPMdHydase_ssu_swvl"/>
</dbReference>
<evidence type="ECO:0000259" key="11">
    <source>
        <dbReference type="Pfam" id="PF00330"/>
    </source>
</evidence>
<dbReference type="RefSeq" id="WP_099170771.1">
    <property type="nucleotide sequence ID" value="NZ_JAAQYO010000005.1"/>
</dbReference>
<evidence type="ECO:0000256" key="10">
    <source>
        <dbReference type="RuleBase" id="RU361275"/>
    </source>
</evidence>
<dbReference type="Gene3D" id="3.30.499.10">
    <property type="entry name" value="Aconitase, domain 3"/>
    <property type="match status" value="2"/>
</dbReference>
<evidence type="ECO:0000256" key="5">
    <source>
        <dbReference type="ARBA" id="ARBA00022723"/>
    </source>
</evidence>
<accession>A0ABS9F8E9</accession>
<keyword evidence="4 10" id="KW-0004">4Fe-4S</keyword>
<evidence type="ECO:0000256" key="6">
    <source>
        <dbReference type="ARBA" id="ARBA00023004"/>
    </source>
</evidence>
<evidence type="ECO:0000313" key="13">
    <source>
        <dbReference type="EMBL" id="MCF5108630.1"/>
    </source>
</evidence>
<evidence type="ECO:0000256" key="7">
    <source>
        <dbReference type="ARBA" id="ARBA00023014"/>
    </source>
</evidence>
<dbReference type="PRINTS" id="PR00415">
    <property type="entry name" value="ACONITASE"/>
</dbReference>
<dbReference type="InterPro" id="IPR018136">
    <property type="entry name" value="Aconitase_4Fe-4S_BS"/>
</dbReference>
<organism evidence="13 14">
    <name type="scientific">Pseudomonas gessardii</name>
    <dbReference type="NCBI Taxonomy" id="78544"/>
    <lineage>
        <taxon>Bacteria</taxon>
        <taxon>Pseudomonadati</taxon>
        <taxon>Pseudomonadota</taxon>
        <taxon>Gammaproteobacteria</taxon>
        <taxon>Pseudomonadales</taxon>
        <taxon>Pseudomonadaceae</taxon>
        <taxon>Pseudomonas</taxon>
    </lineage>
</organism>
<name>A0ABS9F8E9_9PSED</name>
<keyword evidence="7 10" id="KW-0411">Iron-sulfur</keyword>
<reference evidence="13 14" key="1">
    <citation type="submission" date="2019-11" db="EMBL/GenBank/DDBJ databases">
        <title>Epiphytic Pseudomonas syringae from cherry orchards.</title>
        <authorList>
            <person name="Hulin M.T."/>
        </authorList>
    </citation>
    <scope>NUCLEOTIDE SEQUENCE [LARGE SCALE GENOMIC DNA]</scope>
    <source>
        <strain evidence="13 14">PA-6-5B</strain>
    </source>
</reference>
<dbReference type="InterPro" id="IPR015928">
    <property type="entry name" value="Aconitase/3IPM_dehydase_swvl"/>
</dbReference>
<dbReference type="Pfam" id="PF00694">
    <property type="entry name" value="Aconitase_C"/>
    <property type="match status" value="1"/>
</dbReference>
<dbReference type="InterPro" id="IPR001030">
    <property type="entry name" value="Acoase/IPM_deHydtase_lsu_aba"/>
</dbReference>
<dbReference type="NCBIfam" id="NF009520">
    <property type="entry name" value="PRK12881.1"/>
    <property type="match status" value="1"/>
</dbReference>
<evidence type="ECO:0000256" key="3">
    <source>
        <dbReference type="ARBA" id="ARBA00007185"/>
    </source>
</evidence>
<comment type="catalytic activity">
    <reaction evidence="9 10">
        <text>citrate = D-threo-isocitrate</text>
        <dbReference type="Rhea" id="RHEA:10336"/>
        <dbReference type="ChEBI" id="CHEBI:15562"/>
        <dbReference type="ChEBI" id="CHEBI:16947"/>
        <dbReference type="EC" id="4.2.1.3"/>
    </reaction>
</comment>